<name>A0A1R0GX66_9FUNG</name>
<dbReference type="InterPro" id="IPR009348">
    <property type="entry name" value="NPR2-like"/>
</dbReference>
<keyword evidence="3" id="KW-1185">Reference proteome</keyword>
<dbReference type="GO" id="GO:1904262">
    <property type="term" value="P:negative regulation of TORC1 signaling"/>
    <property type="evidence" value="ECO:0007669"/>
    <property type="project" value="TreeGrafter"/>
</dbReference>
<proteinExistence type="inferred from homology"/>
<dbReference type="GO" id="GO:0005774">
    <property type="term" value="C:vacuolar membrane"/>
    <property type="evidence" value="ECO:0007669"/>
    <property type="project" value="TreeGrafter"/>
</dbReference>
<dbReference type="STRING" id="133383.A0A1R0GX66"/>
<dbReference type="PANTHER" id="PTHR12991">
    <property type="entry name" value="NITROGEN PERMEASE REGULATOR 2/TUMOR SUPPRESSOR CANDIDATE 4"/>
    <property type="match status" value="1"/>
</dbReference>
<comment type="similarity">
    <text evidence="1">Belongs to the NPR2 family.</text>
</comment>
<dbReference type="Proteomes" id="UP000187455">
    <property type="component" value="Unassembled WGS sequence"/>
</dbReference>
<organism evidence="2 3">
    <name type="scientific">Smittium mucronatum</name>
    <dbReference type="NCBI Taxonomy" id="133383"/>
    <lineage>
        <taxon>Eukaryota</taxon>
        <taxon>Fungi</taxon>
        <taxon>Fungi incertae sedis</taxon>
        <taxon>Zoopagomycota</taxon>
        <taxon>Kickxellomycotina</taxon>
        <taxon>Harpellomycetes</taxon>
        <taxon>Harpellales</taxon>
        <taxon>Legeriomycetaceae</taxon>
        <taxon>Smittium</taxon>
    </lineage>
</organism>
<sequence length="482" mass="55604">MLKQIPQIFSIFLVKFHTVRGPEIDFVIPKEKTFEIAGYDPSQKKNYFNDSNATKLPPCSDASRPISEDLYSSSRNLSSINVHMTSLSSKLVPKNRKILDFNSISSILMPKQVLYERVIKIHYNGYIILGYPVGVRGPYERNALIFNFCFVLKDSIDSSLYNTVVKRFGHLMKGLEIKMGFLRNRIYKGSLKLLVEKLMNDLNMFGESQILLTLESYFSVYYILNISELPVTSVGQDQSNVEFNIKIFPSFEKIIQVNSYDVPILIIDPEDLIQEGDDRDIGMERVMRHINNINHVRRISQLADIPEDRVIHILQHLHYYGCIKFTEIFQFSNNYSATPQLRKLLESDELQTECIEFVTTKNTKLSNMPSITIIFRLYSSLKGDLNLSEWMISQQVDWNTIDIRKLIMFGVLYGLVSQMRIYPILIDYEKVLNLGWNADLIELLDGSRHLDEISFIMGIDSLSLRTLLSSDPSSIALISRQQ</sequence>
<dbReference type="GO" id="GO:0005096">
    <property type="term" value="F:GTPase activator activity"/>
    <property type="evidence" value="ECO:0007669"/>
    <property type="project" value="TreeGrafter"/>
</dbReference>
<dbReference type="EMBL" id="LSSL01002409">
    <property type="protein sequence ID" value="OLY81482.1"/>
    <property type="molecule type" value="Genomic_DNA"/>
</dbReference>
<evidence type="ECO:0000256" key="1">
    <source>
        <dbReference type="ARBA" id="ARBA00008433"/>
    </source>
</evidence>
<evidence type="ECO:0000313" key="3">
    <source>
        <dbReference type="Proteomes" id="UP000187455"/>
    </source>
</evidence>
<gene>
    <name evidence="2" type="ORF">AYI68_g4413</name>
</gene>
<comment type="caution">
    <text evidence="2">The sequence shown here is derived from an EMBL/GenBank/DDBJ whole genome shotgun (WGS) entry which is preliminary data.</text>
</comment>
<dbReference type="Pfam" id="PF06218">
    <property type="entry name" value="NPR2"/>
    <property type="match status" value="1"/>
</dbReference>
<dbReference type="OrthoDB" id="338854at2759"/>
<dbReference type="PANTHER" id="PTHR12991:SF10">
    <property type="entry name" value="GATOR COMPLEX PROTEIN NPRL2"/>
    <property type="match status" value="1"/>
</dbReference>
<dbReference type="GO" id="GO:0010508">
    <property type="term" value="P:positive regulation of autophagy"/>
    <property type="evidence" value="ECO:0007669"/>
    <property type="project" value="TreeGrafter"/>
</dbReference>
<protein>
    <submittedName>
        <fullName evidence="2">Nitrogen permease regulator 2-like protein</fullName>
    </submittedName>
</protein>
<reference evidence="2 3" key="1">
    <citation type="journal article" date="2016" name="Mol. Biol. Evol.">
        <title>Genome-Wide Survey of Gut Fungi (Harpellales) Reveals the First Horizontally Transferred Ubiquitin Gene from a Mosquito Host.</title>
        <authorList>
            <person name="Wang Y."/>
            <person name="White M.M."/>
            <person name="Kvist S."/>
            <person name="Moncalvo J.M."/>
        </authorList>
    </citation>
    <scope>NUCLEOTIDE SEQUENCE [LARGE SCALE GENOMIC DNA]</scope>
    <source>
        <strain evidence="2 3">ALG-7-W6</strain>
    </source>
</reference>
<accession>A0A1R0GX66</accession>
<dbReference type="GO" id="GO:1990130">
    <property type="term" value="C:GATOR1 complex"/>
    <property type="evidence" value="ECO:0007669"/>
    <property type="project" value="TreeGrafter"/>
</dbReference>
<dbReference type="AlphaFoldDB" id="A0A1R0GX66"/>
<evidence type="ECO:0000313" key="2">
    <source>
        <dbReference type="EMBL" id="OLY81482.1"/>
    </source>
</evidence>